<sequence>MNVLRAERIKLFSTRAPWWCSLLAVAAPLGFTLLFFLLTGAEISANVGNTQLATGVGRTVALVLAVLAATSDASWGTLRLTFQAVPKRVPALLAKGTVVFLLCALLGLLAGVGSWGLASLARPDANLGLHSAEDWRLVLGQTVTFALTGLLGVGVGLLLRSTALALTLVLVWTQLVEGLVLLIPKVGDDIYQWLPFYAASQFAGGDFTRSALNLSPPLGPWGYLAYFAAICVVFFAAGVITTDRRDA</sequence>
<keyword evidence="1" id="KW-0812">Transmembrane</keyword>
<dbReference type="RefSeq" id="WP_091624672.1">
    <property type="nucleotide sequence ID" value="NZ_FOEF01000018.1"/>
</dbReference>
<evidence type="ECO:0000313" key="3">
    <source>
        <dbReference type="Proteomes" id="UP000198582"/>
    </source>
</evidence>
<accession>A0A1H8YIJ6</accession>
<dbReference type="EMBL" id="FOEF01000018">
    <property type="protein sequence ID" value="SEP52044.1"/>
    <property type="molecule type" value="Genomic_DNA"/>
</dbReference>
<keyword evidence="3" id="KW-1185">Reference proteome</keyword>
<gene>
    <name evidence="2" type="ORF">SAMN04489732_118139</name>
</gene>
<feature type="transmembrane region" description="Helical" evidence="1">
    <location>
        <begin position="16"/>
        <end position="39"/>
    </location>
</feature>
<dbReference type="STRING" id="394193.SAMN04489732_118139"/>
<feature type="transmembrane region" description="Helical" evidence="1">
    <location>
        <begin position="59"/>
        <end position="78"/>
    </location>
</feature>
<evidence type="ECO:0000313" key="2">
    <source>
        <dbReference type="EMBL" id="SEP52044.1"/>
    </source>
</evidence>
<feature type="transmembrane region" description="Helical" evidence="1">
    <location>
        <begin position="138"/>
        <end position="159"/>
    </location>
</feature>
<evidence type="ECO:0000256" key="1">
    <source>
        <dbReference type="SAM" id="Phobius"/>
    </source>
</evidence>
<name>A0A1H8YIJ6_9PSEU</name>
<feature type="transmembrane region" description="Helical" evidence="1">
    <location>
        <begin position="98"/>
        <end position="118"/>
    </location>
</feature>
<dbReference type="Proteomes" id="UP000198582">
    <property type="component" value="Unassembled WGS sequence"/>
</dbReference>
<keyword evidence="1" id="KW-1133">Transmembrane helix</keyword>
<keyword evidence="1" id="KW-0472">Membrane</keyword>
<proteinExistence type="predicted"/>
<feature type="transmembrane region" description="Helical" evidence="1">
    <location>
        <begin position="223"/>
        <end position="242"/>
    </location>
</feature>
<reference evidence="2 3" key="1">
    <citation type="submission" date="2016-10" db="EMBL/GenBank/DDBJ databases">
        <authorList>
            <person name="de Groot N.N."/>
        </authorList>
    </citation>
    <scope>NUCLEOTIDE SEQUENCE [LARGE SCALE GENOMIC DNA]</scope>
    <source>
        <strain evidence="2 3">DSM 44993</strain>
    </source>
</reference>
<dbReference type="OrthoDB" id="4336046at2"/>
<feature type="transmembrane region" description="Helical" evidence="1">
    <location>
        <begin position="164"/>
        <end position="183"/>
    </location>
</feature>
<dbReference type="AlphaFoldDB" id="A0A1H8YIJ6"/>
<protein>
    <submittedName>
        <fullName evidence="2">ABC-2 type transport system permease protein</fullName>
    </submittedName>
</protein>
<organism evidence="2 3">
    <name type="scientific">Amycolatopsis saalfeldensis</name>
    <dbReference type="NCBI Taxonomy" id="394193"/>
    <lineage>
        <taxon>Bacteria</taxon>
        <taxon>Bacillati</taxon>
        <taxon>Actinomycetota</taxon>
        <taxon>Actinomycetes</taxon>
        <taxon>Pseudonocardiales</taxon>
        <taxon>Pseudonocardiaceae</taxon>
        <taxon>Amycolatopsis</taxon>
    </lineage>
</organism>